<evidence type="ECO:0000313" key="7">
    <source>
        <dbReference type="EMBL" id="RKO93145.1"/>
    </source>
</evidence>
<dbReference type="OrthoDB" id="18896at2759"/>
<dbReference type="PROSITE" id="PS51651">
    <property type="entry name" value="DOCKER"/>
    <property type="match status" value="1"/>
</dbReference>
<dbReference type="Pfam" id="PF16172">
    <property type="entry name" value="DOCK_N"/>
    <property type="match status" value="1"/>
</dbReference>
<feature type="compositionally biased region" description="Low complexity" evidence="4">
    <location>
        <begin position="1869"/>
        <end position="1881"/>
    </location>
</feature>
<feature type="region of interest" description="Disordered" evidence="4">
    <location>
        <begin position="802"/>
        <end position="879"/>
    </location>
</feature>
<gene>
    <name evidence="7" type="ORF">BDK51DRAFT_41968</name>
</gene>
<dbReference type="Gene3D" id="2.60.40.150">
    <property type="entry name" value="C2 domain"/>
    <property type="match status" value="1"/>
</dbReference>
<reference evidence="8" key="1">
    <citation type="journal article" date="2018" name="Nat. Microbiol.">
        <title>Leveraging single-cell genomics to expand the fungal tree of life.</title>
        <authorList>
            <person name="Ahrendt S.R."/>
            <person name="Quandt C.A."/>
            <person name="Ciobanu D."/>
            <person name="Clum A."/>
            <person name="Salamov A."/>
            <person name="Andreopoulos B."/>
            <person name="Cheng J.F."/>
            <person name="Woyke T."/>
            <person name="Pelin A."/>
            <person name="Henrissat B."/>
            <person name="Reynolds N.K."/>
            <person name="Benny G.L."/>
            <person name="Smith M.E."/>
            <person name="James T.Y."/>
            <person name="Grigoriev I.V."/>
        </authorList>
    </citation>
    <scope>NUCLEOTIDE SEQUENCE [LARGE SCALE GENOMIC DNA]</scope>
</reference>
<proteinExistence type="inferred from homology"/>
<keyword evidence="2" id="KW-0963">Cytoplasm</keyword>
<dbReference type="Pfam" id="PF20421">
    <property type="entry name" value="DHR-2_Lobe_C"/>
    <property type="match status" value="1"/>
</dbReference>
<dbReference type="PROSITE" id="PS51650">
    <property type="entry name" value="C2_DOCK"/>
    <property type="match status" value="1"/>
</dbReference>
<feature type="region of interest" description="Disordered" evidence="4">
    <location>
        <begin position="1598"/>
        <end position="1627"/>
    </location>
</feature>
<evidence type="ECO:0000256" key="2">
    <source>
        <dbReference type="ARBA" id="ARBA00022490"/>
    </source>
</evidence>
<feature type="compositionally biased region" description="Pro residues" evidence="4">
    <location>
        <begin position="1608"/>
        <end position="1621"/>
    </location>
</feature>
<dbReference type="PANTHER" id="PTHR45653:SF10">
    <property type="entry name" value="MYOBLAST CITY, ISOFORM B"/>
    <property type="match status" value="1"/>
</dbReference>
<feature type="compositionally biased region" description="Low complexity" evidence="4">
    <location>
        <begin position="1642"/>
        <end position="1652"/>
    </location>
</feature>
<evidence type="ECO:0000259" key="5">
    <source>
        <dbReference type="PROSITE" id="PS51650"/>
    </source>
</evidence>
<dbReference type="GO" id="GO:0005886">
    <property type="term" value="C:plasma membrane"/>
    <property type="evidence" value="ECO:0007669"/>
    <property type="project" value="TreeGrafter"/>
</dbReference>
<feature type="compositionally biased region" description="Low complexity" evidence="4">
    <location>
        <begin position="1598"/>
        <end position="1607"/>
    </location>
</feature>
<dbReference type="Pfam" id="PF23554">
    <property type="entry name" value="TPR_DOCK"/>
    <property type="match status" value="2"/>
</dbReference>
<dbReference type="InterPro" id="IPR026791">
    <property type="entry name" value="DOCK"/>
</dbReference>
<dbReference type="GO" id="GO:0005737">
    <property type="term" value="C:cytoplasm"/>
    <property type="evidence" value="ECO:0007669"/>
    <property type="project" value="UniProtKB-SubCell"/>
</dbReference>
<dbReference type="EMBL" id="KZ994356">
    <property type="protein sequence ID" value="RKO93145.1"/>
    <property type="molecule type" value="Genomic_DNA"/>
</dbReference>
<feature type="compositionally biased region" description="Pro residues" evidence="4">
    <location>
        <begin position="1839"/>
        <end position="1853"/>
    </location>
</feature>
<dbReference type="Gene3D" id="1.20.58.740">
    <property type="match status" value="1"/>
</dbReference>
<dbReference type="InterPro" id="IPR027357">
    <property type="entry name" value="DOCKER_dom"/>
</dbReference>
<organism evidence="7 8">
    <name type="scientific">Blyttiomyces helicus</name>
    <dbReference type="NCBI Taxonomy" id="388810"/>
    <lineage>
        <taxon>Eukaryota</taxon>
        <taxon>Fungi</taxon>
        <taxon>Fungi incertae sedis</taxon>
        <taxon>Chytridiomycota</taxon>
        <taxon>Chytridiomycota incertae sedis</taxon>
        <taxon>Chytridiomycetes</taxon>
        <taxon>Chytridiomycetes incertae sedis</taxon>
        <taxon>Blyttiomyces</taxon>
    </lineage>
</organism>
<dbReference type="Proteomes" id="UP000269721">
    <property type="component" value="Unassembled WGS sequence"/>
</dbReference>
<dbReference type="InterPro" id="IPR027007">
    <property type="entry name" value="C2_DOCK-type_domain"/>
</dbReference>
<protein>
    <submittedName>
        <fullName evidence="7">C2 domain in Dock180 and Zizimin proteins-domain-containing protein</fullName>
    </submittedName>
</protein>
<dbReference type="GO" id="GO:0007264">
    <property type="term" value="P:small GTPase-mediated signal transduction"/>
    <property type="evidence" value="ECO:0007669"/>
    <property type="project" value="InterPro"/>
</dbReference>
<sequence>LPRRPGAARNPLRTRPPRISPPPAPSAPSFCLPGETAELRFFLYSKTESLPVSEEFAVHLNSSNRPKTNTPTRTLFVALAHRDLGDHMHLVCRIIRTGKMNVSDREMGASAGSPSPTPHYRRPYAVASLPIGELLTARPAPAPQKSFMNVFLAPGEPAFGAFHEQVVANRGAGCDVSLRGEKIEVGLRVFRGDAAGVEKEVAAAGGVVVTPRNGFSDVILPGDERNAMYVTLVSGEFSQGRKTSARNVEVSAQIRLSDGSFLPQCISRGSGEPKMDTFDSMVYYHNNHPAWNETVRLDIAPELFDRAHVFFTFRHCSSSEKGIAGSGAGGGASAAMADRTDRNFAFAFLPLLRGNHTVISDATHTLNLYKFDRRYATPSVYLAFSAGPSIIVPAQPVSAAQASFAAEAMPKLPLLRDAVTVRTTLCSTKLTQNVALLNLVHWRNAIATQRQSPDAILREFSLIGELEIIKSLEATLDALFSMLDSREANPRGRLDDAVFSALIFVLGVIADKRFTNHRPTLDAYVANSFFSCIAWERIVECFSRLARDPGDAVKGSQLRKAIKVWHLLVRIAIRSSVLYNERVMLVQQQLGGGEGAPHQSLAPALSSLLATLTSLMSVSTPEHVIAPQTLMLQHFAAPIPDLLAVFSRPELFAVVERFADGVRGGVPKLNAHRLGFLHAVVRGPLFEGAGGVGEARVVRCVARWVGEFLRGEWDRGGDGSVGGSGAGARENLRLCLNVLAEVLDRVQKAGERLRGEGGEGGEPAPAPEGAGTDRERAHMESVACVVDLLPVLLDTYVDVSDRLEPPRVPPPASPSTGQGPNSVVASVSAAAARRISVSAEVVESDPPSPSTRSPTPTGLITPAPTPAPTPTTTPAPTIATQPTRITAGADDADILPRRMEMAELAAILLSTFHLATGPQIEAFLRRRMSDGGRASAALAAIALLDVLGSMIAQESFPPSWVGINLLVCRLAVKVLAPVGRVLRSEFVGWEGDEVHDPAAALGPWRAFFGALLQLLHSPLMQVETFGPQRARMCRRLGADVRGEAGELLRLTWGDLGAAPAGRRVQAAFAPTLVGSFLHLSASPHPILSRAAVDLLLWTVEREVTETGSLRNVETQCIETAHTLVSERRVSDRERTRLVAALGRAFSTSADEKVAAQGPEFLARLDRFLDLSLAIIHLPPGEPHDDERTASTVRMLRFLRSHDLRSVYILYVHELVDLHLRRNHPVEAALALKLHADLLSWSDDREVAPVPRLGFPQWQTEFDRREAVYARCMSYLARGRCWERATELARELEMRLERRARPGDATRLAELLRLRAQFAERIAGVDRCFPEHYRVGFYGAGFPPSLRGRQFVFRGGEWERIGAFCERVLGSHPGASLVRSNALVGEEIIAGPGKHVQITAVKPVVDPRRWTPGAPGAGAFGAVRWGLEVEAGWGMGEDADVDDDYDASVEERLHPPAINVPLHLVEPDLAFDASLGFASPLDGVEEHVRAYYESNEVAIFAFSRPVRRPAPNLSPVGANQQAASEPLPPAVSDPIREVLELWTEKTVLVTEDRFPGPTRQSEVVGSVTFELSPVENAVIIVRGKTRQLIELEARYSAPLPVPASSSSTPPDPHPQPPPPPPSSRTASPFSLTAWQSTIAALSAPAPAPKRAAPAPTPAPVGPQGTVNVNPFTMALNGVVDAPVNGGTPMYRRAFLGREYRGVAEREGRGRVVGLLREAVDEQVEVIHRCLQLHERIVPQQMRPLHEQLITCKDRPVSLSLDHLPLGSRLLHSPSDLSPKVFHKNFAEEISRLRLTSIVPARRSRPSTTASSHPLPTPPIAPGNPPMSPMTPRSKSRERLPPPPPPTTPPVPPASANPRRGSLRTMATLFTPSTSSTSDVTSPPLSPKPSEPGEGGEDKRFAAFGKIFDRKG</sequence>
<dbReference type="InterPro" id="IPR032376">
    <property type="entry name" value="DOCK_N"/>
</dbReference>
<evidence type="ECO:0000256" key="3">
    <source>
        <dbReference type="PROSITE-ProRule" id="PRU00983"/>
    </source>
</evidence>
<feature type="compositionally biased region" description="Pro residues" evidence="4">
    <location>
        <begin position="863"/>
        <end position="873"/>
    </location>
</feature>
<keyword evidence="8" id="KW-1185">Reference proteome</keyword>
<feature type="domain" description="C2 DOCK-type" evidence="5">
    <location>
        <begin position="225"/>
        <end position="426"/>
    </location>
</feature>
<dbReference type="Gene3D" id="1.25.40.410">
    <property type="match status" value="1"/>
</dbReference>
<feature type="compositionally biased region" description="Low complexity" evidence="4">
    <location>
        <begin position="850"/>
        <end position="862"/>
    </location>
</feature>
<feature type="non-terminal residue" evidence="7">
    <location>
        <position position="1"/>
    </location>
</feature>
<evidence type="ECO:0000256" key="1">
    <source>
        <dbReference type="ARBA" id="ARBA00004496"/>
    </source>
</evidence>
<comment type="subcellular location">
    <subcellularLocation>
        <location evidence="1">Cytoplasm</location>
    </subcellularLocation>
</comment>
<dbReference type="GO" id="GO:0031267">
    <property type="term" value="F:small GTPase binding"/>
    <property type="evidence" value="ECO:0007669"/>
    <property type="project" value="TreeGrafter"/>
</dbReference>
<dbReference type="InterPro" id="IPR043161">
    <property type="entry name" value="DOCK_C_lobe_A"/>
</dbReference>
<feature type="domain" description="DOCKER" evidence="6">
    <location>
        <begin position="1198"/>
        <end position="1767"/>
    </location>
</feature>
<dbReference type="Pfam" id="PF14429">
    <property type="entry name" value="DOCK-C2"/>
    <property type="match status" value="1"/>
</dbReference>
<accession>A0A4P9WLS6</accession>
<feature type="compositionally biased region" description="Low complexity" evidence="4">
    <location>
        <begin position="822"/>
        <end position="841"/>
    </location>
</feature>
<dbReference type="PANTHER" id="PTHR45653">
    <property type="entry name" value="DEDICATOR OF CYTOKINESIS"/>
    <property type="match status" value="1"/>
</dbReference>
<dbReference type="InterPro" id="IPR056372">
    <property type="entry name" value="TPR_DOCK"/>
</dbReference>
<feature type="region of interest" description="Disordered" evidence="4">
    <location>
        <begin position="1642"/>
        <end position="1662"/>
    </location>
</feature>
<feature type="region of interest" description="Disordered" evidence="4">
    <location>
        <begin position="1"/>
        <end position="29"/>
    </location>
</feature>
<comment type="similarity">
    <text evidence="3">Belongs to the DOCK family.</text>
</comment>
<feature type="compositionally biased region" description="Pro residues" evidence="4">
    <location>
        <begin position="1813"/>
        <end position="1827"/>
    </location>
</feature>
<evidence type="ECO:0000259" key="6">
    <source>
        <dbReference type="PROSITE" id="PS51651"/>
    </source>
</evidence>
<dbReference type="GO" id="GO:0005085">
    <property type="term" value="F:guanyl-nucleotide exchange factor activity"/>
    <property type="evidence" value="ECO:0007669"/>
    <property type="project" value="InterPro"/>
</dbReference>
<dbReference type="CDD" id="cd11684">
    <property type="entry name" value="DHR2_DOCK"/>
    <property type="match status" value="1"/>
</dbReference>
<name>A0A4P9WLS6_9FUNG</name>
<dbReference type="InterPro" id="IPR046773">
    <property type="entry name" value="DOCKER_Lobe_C"/>
</dbReference>
<dbReference type="InterPro" id="IPR035892">
    <property type="entry name" value="C2_domain_sf"/>
</dbReference>
<feature type="region of interest" description="Disordered" evidence="4">
    <location>
        <begin position="1797"/>
        <end position="1897"/>
    </location>
</feature>
<dbReference type="InterPro" id="IPR043162">
    <property type="entry name" value="DOCK_C_lobe_C"/>
</dbReference>
<feature type="region of interest" description="Disordered" evidence="4">
    <location>
        <begin position="752"/>
        <end position="776"/>
    </location>
</feature>
<evidence type="ECO:0000256" key="4">
    <source>
        <dbReference type="SAM" id="MobiDB-lite"/>
    </source>
</evidence>
<evidence type="ECO:0000313" key="8">
    <source>
        <dbReference type="Proteomes" id="UP000269721"/>
    </source>
</evidence>